<proteinExistence type="predicted"/>
<organism evidence="1 2">
    <name type="scientific">Terasakiispira papahanaumokuakeensis</name>
    <dbReference type="NCBI Taxonomy" id="197479"/>
    <lineage>
        <taxon>Bacteria</taxon>
        <taxon>Pseudomonadati</taxon>
        <taxon>Pseudomonadota</taxon>
        <taxon>Gammaproteobacteria</taxon>
        <taxon>Oceanospirillales</taxon>
        <taxon>Terasakiispira</taxon>
    </lineage>
</organism>
<evidence type="ECO:0000313" key="1">
    <source>
        <dbReference type="EMBL" id="ODC03016.1"/>
    </source>
</evidence>
<dbReference type="EMBL" id="MDTQ01000001">
    <property type="protein sequence ID" value="ODC03016.1"/>
    <property type="molecule type" value="Genomic_DNA"/>
</dbReference>
<gene>
    <name evidence="1" type="ORF">BFW38_05115</name>
</gene>
<dbReference type="InterPro" id="IPR000415">
    <property type="entry name" value="Nitroreductase-like"/>
</dbReference>
<dbReference type="STRING" id="197479.BFW38_05115"/>
<sequence length="265" mass="30386">MSYRLLNLIRQFSDQKILSDIRRFHMKTSSTYVRGNEYNPPATLKPIDVNKKYLKIIEFSDIRYTLENDHSIILHNRRRIKKERAPSACHIEGKNLSFTEISDILYNSFGSYSNGRRPYPSGGAIYPIGFIVCVLKDILLEENGVLAIQSGVYQYRPSKNSLDEIWTGDINTLKSCILSGKDGEKYNPTIAIIYVNHPEKNSIKYRYKSYRLSLMEVGSAYQSAIETANLLGIEQRLLASFCDFEIAKELGLDARYVQPCVVQIF</sequence>
<comment type="caution">
    <text evidence="1">The sequence shown here is derived from an EMBL/GenBank/DDBJ whole genome shotgun (WGS) entry which is preliminary data.</text>
</comment>
<dbReference type="PANTHER" id="PTHR43745">
    <property type="entry name" value="NITROREDUCTASE MJ1384-RELATED"/>
    <property type="match status" value="1"/>
</dbReference>
<evidence type="ECO:0000313" key="2">
    <source>
        <dbReference type="Proteomes" id="UP000094291"/>
    </source>
</evidence>
<name>A0A1E2V847_9GAMM</name>
<evidence type="ECO:0008006" key="3">
    <source>
        <dbReference type="Google" id="ProtNLM"/>
    </source>
</evidence>
<protein>
    <recommendedName>
        <fullName evidence="3">Nitroreductase domain-containing protein</fullName>
    </recommendedName>
</protein>
<dbReference type="InterPro" id="IPR052544">
    <property type="entry name" value="Bacteriocin_Proc_Enz"/>
</dbReference>
<dbReference type="Gene3D" id="3.40.109.10">
    <property type="entry name" value="NADH Oxidase"/>
    <property type="match status" value="1"/>
</dbReference>
<dbReference type="OrthoDB" id="9801593at2"/>
<dbReference type="PANTHER" id="PTHR43745:SF2">
    <property type="entry name" value="NITROREDUCTASE MJ1384-RELATED"/>
    <property type="match status" value="1"/>
</dbReference>
<reference evidence="1 2" key="1">
    <citation type="submission" date="2016-08" db="EMBL/GenBank/DDBJ databases">
        <authorList>
            <person name="Seilhamer J.J."/>
        </authorList>
    </citation>
    <scope>NUCLEOTIDE SEQUENCE [LARGE SCALE GENOMIC DNA]</scope>
    <source>
        <strain evidence="1 2">PH27A</strain>
    </source>
</reference>
<dbReference type="GO" id="GO:0016491">
    <property type="term" value="F:oxidoreductase activity"/>
    <property type="evidence" value="ECO:0007669"/>
    <property type="project" value="InterPro"/>
</dbReference>
<dbReference type="Proteomes" id="UP000094291">
    <property type="component" value="Unassembled WGS sequence"/>
</dbReference>
<accession>A0A1E2V847</accession>
<keyword evidence="2" id="KW-1185">Reference proteome</keyword>
<dbReference type="AlphaFoldDB" id="A0A1E2V847"/>